<gene>
    <name evidence="2" type="ORF">Aspvir_001164</name>
</gene>
<keyword evidence="3" id="KW-1185">Reference proteome</keyword>
<organism evidence="2 3">
    <name type="scientific">Aspergillus viridinutans</name>
    <dbReference type="NCBI Taxonomy" id="75553"/>
    <lineage>
        <taxon>Eukaryota</taxon>
        <taxon>Fungi</taxon>
        <taxon>Dikarya</taxon>
        <taxon>Ascomycota</taxon>
        <taxon>Pezizomycotina</taxon>
        <taxon>Eurotiomycetes</taxon>
        <taxon>Eurotiomycetidae</taxon>
        <taxon>Eurotiales</taxon>
        <taxon>Aspergillaceae</taxon>
        <taxon>Aspergillus</taxon>
        <taxon>Aspergillus subgen. Fumigati</taxon>
    </lineage>
</organism>
<feature type="compositionally biased region" description="Pro residues" evidence="1">
    <location>
        <begin position="1"/>
        <end position="22"/>
    </location>
</feature>
<reference evidence="2 3" key="1">
    <citation type="submission" date="2021-02" db="EMBL/GenBank/DDBJ databases">
        <title>Pan-genome distribution and transcriptional activeness of fungal secondary metabolism genes in Aspergillus section Fumigati.</title>
        <authorList>
            <person name="Takahashi H."/>
            <person name="Umemura M."/>
            <person name="Ninomiya A."/>
            <person name="Kusuya Y."/>
            <person name="Urayama S."/>
            <person name="Shimizu M."/>
            <person name="Watanabe A."/>
            <person name="Kamei K."/>
            <person name="Yaguchi T."/>
            <person name="Hagiwara D."/>
        </authorList>
    </citation>
    <scope>NUCLEOTIDE SEQUENCE [LARGE SCALE GENOMIC DNA]</scope>
    <source>
        <strain evidence="2 3">IFM 47045</strain>
    </source>
</reference>
<dbReference type="Gene3D" id="3.30.465.10">
    <property type="match status" value="1"/>
</dbReference>
<dbReference type="GeneID" id="66929146"/>
<feature type="compositionally biased region" description="Low complexity" evidence="1">
    <location>
        <begin position="24"/>
        <end position="38"/>
    </location>
</feature>
<dbReference type="AlphaFoldDB" id="A0A9P3BS76"/>
<protein>
    <submittedName>
        <fullName evidence="2">Uncharacterized protein</fullName>
    </submittedName>
</protein>
<proteinExistence type="predicted"/>
<name>A0A9P3BS76_ASPVI</name>
<dbReference type="RefSeq" id="XP_043122227.1">
    <property type="nucleotide sequence ID" value="XM_043266292.1"/>
</dbReference>
<evidence type="ECO:0000313" key="2">
    <source>
        <dbReference type="EMBL" id="GIJ99040.1"/>
    </source>
</evidence>
<dbReference type="EMBL" id="BOPL01000001">
    <property type="protein sequence ID" value="GIJ99040.1"/>
    <property type="molecule type" value="Genomic_DNA"/>
</dbReference>
<dbReference type="Gene3D" id="3.40.462.20">
    <property type="match status" value="1"/>
</dbReference>
<accession>A0A9P3BS76</accession>
<evidence type="ECO:0000313" key="3">
    <source>
        <dbReference type="Proteomes" id="UP000710440"/>
    </source>
</evidence>
<dbReference type="Proteomes" id="UP000710440">
    <property type="component" value="Unassembled WGS sequence"/>
</dbReference>
<sequence>MTTPTPTPPTPQEASTKPPPPGVSSTSAAPPNIPSPSSKQAAKRTWFPNPPDRRWCSDNTYLEDKHDIVHILEEGFLTLPSADSYAFWCPMTPTRKRKPPDMAFSMQSDHYFAVYAGWKNEADDERRQSWLQLVMDKIRSHGVGTYIGESDFSVRPDLYWAEDNESRLKEIRRRWDPYGRFCGFP</sequence>
<dbReference type="InterPro" id="IPR016169">
    <property type="entry name" value="FAD-bd_PCMH_sub2"/>
</dbReference>
<feature type="region of interest" description="Disordered" evidence="1">
    <location>
        <begin position="1"/>
        <end position="50"/>
    </location>
</feature>
<dbReference type="OrthoDB" id="415825at2759"/>
<evidence type="ECO:0000256" key="1">
    <source>
        <dbReference type="SAM" id="MobiDB-lite"/>
    </source>
</evidence>
<comment type="caution">
    <text evidence="2">The sequence shown here is derived from an EMBL/GenBank/DDBJ whole genome shotgun (WGS) entry which is preliminary data.</text>
</comment>